<dbReference type="GO" id="GO:0016020">
    <property type="term" value="C:membrane"/>
    <property type="evidence" value="ECO:0007669"/>
    <property type="project" value="UniProtKB-SubCell"/>
</dbReference>
<feature type="transmembrane region" description="Helical" evidence="6">
    <location>
        <begin position="360"/>
        <end position="379"/>
    </location>
</feature>
<dbReference type="PROSITE" id="PS50283">
    <property type="entry name" value="NA_SOLUT_SYMP_3"/>
    <property type="match status" value="1"/>
</dbReference>
<accession>A3U6Q7</accession>
<feature type="transmembrane region" description="Helical" evidence="6">
    <location>
        <begin position="419"/>
        <end position="438"/>
    </location>
</feature>
<organism evidence="7 8">
    <name type="scientific">Croceibacter atlanticus (strain ATCC BAA-628 / JCM 21780 / CIP 108009 / IAM 15332 / KCTC 12090 / HTCC2559)</name>
    <dbReference type="NCBI Taxonomy" id="216432"/>
    <lineage>
        <taxon>Bacteria</taxon>
        <taxon>Pseudomonadati</taxon>
        <taxon>Bacteroidota</taxon>
        <taxon>Flavobacteriia</taxon>
        <taxon>Flavobacteriales</taxon>
        <taxon>Flavobacteriaceae</taxon>
        <taxon>Croceibacter</taxon>
    </lineage>
</organism>
<dbReference type="RefSeq" id="WP_013186600.1">
    <property type="nucleotide sequence ID" value="NC_014230.1"/>
</dbReference>
<keyword evidence="8" id="KW-1185">Reference proteome</keyword>
<feature type="transmembrane region" description="Helical" evidence="6">
    <location>
        <begin position="112"/>
        <end position="130"/>
    </location>
</feature>
<proteinExistence type="inferred from homology"/>
<keyword evidence="4 6" id="KW-1133">Transmembrane helix</keyword>
<keyword evidence="3 6" id="KW-0812">Transmembrane</keyword>
<dbReference type="Proteomes" id="UP000002297">
    <property type="component" value="Chromosome"/>
</dbReference>
<feature type="transmembrane region" description="Helical" evidence="6">
    <location>
        <begin position="6"/>
        <end position="24"/>
    </location>
</feature>
<evidence type="ECO:0000313" key="8">
    <source>
        <dbReference type="Proteomes" id="UP000002297"/>
    </source>
</evidence>
<feature type="transmembrane region" description="Helical" evidence="6">
    <location>
        <begin position="217"/>
        <end position="234"/>
    </location>
</feature>
<evidence type="ECO:0000256" key="1">
    <source>
        <dbReference type="ARBA" id="ARBA00004141"/>
    </source>
</evidence>
<dbReference type="InterPro" id="IPR001734">
    <property type="entry name" value="Na/solute_symporter"/>
</dbReference>
<feature type="transmembrane region" description="Helical" evidence="6">
    <location>
        <begin position="255"/>
        <end position="275"/>
    </location>
</feature>
<evidence type="ECO:0000256" key="3">
    <source>
        <dbReference type="ARBA" id="ARBA00022692"/>
    </source>
</evidence>
<dbReference type="OrthoDB" id="1190692at2"/>
<comment type="subcellular location">
    <subcellularLocation>
        <location evidence="1">Membrane</location>
        <topology evidence="1">Multi-pass membrane protein</topology>
    </subcellularLocation>
</comment>
<evidence type="ECO:0008006" key="9">
    <source>
        <dbReference type="Google" id="ProtNLM"/>
    </source>
</evidence>
<reference evidence="7 8" key="1">
    <citation type="journal article" date="2010" name="J. Bacteriol.">
        <title>The complete genome sequence of Croceibacter atlanticus HTCC2559T.</title>
        <authorList>
            <person name="Oh H.M."/>
            <person name="Kang I."/>
            <person name="Ferriera S."/>
            <person name="Giovannoni S.J."/>
            <person name="Cho J.C."/>
        </authorList>
    </citation>
    <scope>NUCLEOTIDE SEQUENCE [LARGE SCALE GENOMIC DNA]</scope>
    <source>
        <strain evidence="8">ATCC BAA-628 / HTCC2559 / KCTC 12090</strain>
    </source>
</reference>
<protein>
    <recommendedName>
        <fullName evidence="9">Sodium:solute symporter</fullName>
    </recommendedName>
</protein>
<evidence type="ECO:0000256" key="6">
    <source>
        <dbReference type="SAM" id="Phobius"/>
    </source>
</evidence>
<dbReference type="EMBL" id="CP002046">
    <property type="protein sequence ID" value="EAP87924.1"/>
    <property type="molecule type" value="Genomic_DNA"/>
</dbReference>
<feature type="transmembrane region" description="Helical" evidence="6">
    <location>
        <begin position="150"/>
        <end position="167"/>
    </location>
</feature>
<dbReference type="Gene3D" id="1.20.1730.10">
    <property type="entry name" value="Sodium/glucose cotransporter"/>
    <property type="match status" value="1"/>
</dbReference>
<evidence type="ECO:0000256" key="4">
    <source>
        <dbReference type="ARBA" id="ARBA00022989"/>
    </source>
</evidence>
<sequence length="444" mass="48528">MSVEYWQWILVIGSSLLLFFLSPLAKNASEFFKATHRKKAPNALMLTGSLIISWIFAKSITNAANLGLDYGIVGGVAYAGYYLSFAVAGLIIYKIRVKGGFSSIHEFLTTKFGKGAVALFSILICIRLFNEVWSNTIVIGTYFGDQGTQAYYWSILIFTALTLAYALKGGLSSSIFTDVIQMGLFAILLSVILGVIFTAEDFTIKDAATSGTWSLDLGLNLFFAALIQSFSYPFHDPVLTDRGFLSSPKVTRRSFIMASILGAICIIMFSIIGVYAQSEGFKGQAAVEVGKAFGVVILLVINFIMITSAASTLDSTFSSFSKLLAVDLNLGNTLKFGRLAMIAVAILGTIPVFLDAEILSATTISGTMVIGLTPVFLFWNIKVPKLSFYLSVCCGLVFGFLLVFGWFPEALKFSTGKYADLLWINVWGILCCMMLYMLPKWIKN</sequence>
<feature type="transmembrane region" description="Helical" evidence="6">
    <location>
        <begin position="70"/>
        <end position="92"/>
    </location>
</feature>
<dbReference type="HOGENOM" id="CLU_030319_0_0_10"/>
<dbReference type="STRING" id="216432.CA2559_04175"/>
<keyword evidence="5 6" id="KW-0472">Membrane</keyword>
<dbReference type="GeneID" id="89452627"/>
<dbReference type="InterPro" id="IPR038377">
    <property type="entry name" value="Na/Glc_symporter_sf"/>
</dbReference>
<comment type="similarity">
    <text evidence="2">Belongs to the sodium:solute symporter (SSF) (TC 2.A.21) family.</text>
</comment>
<gene>
    <name evidence="7" type="ordered locus">CA2559_04175</name>
</gene>
<dbReference type="AlphaFoldDB" id="A3U6Q7"/>
<feature type="transmembrane region" description="Helical" evidence="6">
    <location>
        <begin position="179"/>
        <end position="197"/>
    </location>
</feature>
<evidence type="ECO:0000256" key="5">
    <source>
        <dbReference type="ARBA" id="ARBA00023136"/>
    </source>
</evidence>
<feature type="transmembrane region" description="Helical" evidence="6">
    <location>
        <begin position="386"/>
        <end position="407"/>
    </location>
</feature>
<name>A3U6Q7_CROAH</name>
<dbReference type="KEGG" id="cat:CA2559_04175"/>
<feature type="transmembrane region" description="Helical" evidence="6">
    <location>
        <begin position="44"/>
        <end position="64"/>
    </location>
</feature>
<evidence type="ECO:0000256" key="2">
    <source>
        <dbReference type="ARBA" id="ARBA00006434"/>
    </source>
</evidence>
<dbReference type="GO" id="GO:0022857">
    <property type="term" value="F:transmembrane transporter activity"/>
    <property type="evidence" value="ECO:0007669"/>
    <property type="project" value="InterPro"/>
</dbReference>
<feature type="transmembrane region" description="Helical" evidence="6">
    <location>
        <begin position="295"/>
        <end position="315"/>
    </location>
</feature>
<dbReference type="eggNOG" id="COG0591">
    <property type="taxonomic scope" value="Bacteria"/>
</dbReference>
<evidence type="ECO:0000313" key="7">
    <source>
        <dbReference type="EMBL" id="EAP87924.1"/>
    </source>
</evidence>